<evidence type="ECO:0000313" key="2">
    <source>
        <dbReference type="EnsemblPlants" id="TuG1812G0200003958.01.T03"/>
    </source>
</evidence>
<gene>
    <name evidence="2" type="primary">LOC125538824</name>
</gene>
<reference evidence="2" key="2">
    <citation type="submission" date="2018-03" db="EMBL/GenBank/DDBJ databases">
        <title>The Triticum urartu genome reveals the dynamic nature of wheat genome evolution.</title>
        <authorList>
            <person name="Ling H."/>
            <person name="Ma B."/>
            <person name="Shi X."/>
            <person name="Liu H."/>
            <person name="Dong L."/>
            <person name="Sun H."/>
            <person name="Cao Y."/>
            <person name="Gao Q."/>
            <person name="Zheng S."/>
            <person name="Li Y."/>
            <person name="Yu Y."/>
            <person name="Du H."/>
            <person name="Qi M."/>
            <person name="Li Y."/>
            <person name="Yu H."/>
            <person name="Cui Y."/>
            <person name="Wang N."/>
            <person name="Chen C."/>
            <person name="Wu H."/>
            <person name="Zhao Y."/>
            <person name="Zhang J."/>
            <person name="Li Y."/>
            <person name="Zhou W."/>
            <person name="Zhang B."/>
            <person name="Hu W."/>
            <person name="Eijk M."/>
            <person name="Tang J."/>
            <person name="Witsenboer H."/>
            <person name="Zhao S."/>
            <person name="Li Z."/>
            <person name="Zhang A."/>
            <person name="Wang D."/>
            <person name="Liang C."/>
        </authorList>
    </citation>
    <scope>NUCLEOTIDE SEQUENCE [LARGE SCALE GENOMIC DNA]</scope>
    <source>
        <strain evidence="2">cv. G1812</strain>
    </source>
</reference>
<reference evidence="3" key="1">
    <citation type="journal article" date="2013" name="Nature">
        <title>Draft genome of the wheat A-genome progenitor Triticum urartu.</title>
        <authorList>
            <person name="Ling H.Q."/>
            <person name="Zhao S."/>
            <person name="Liu D."/>
            <person name="Wang J."/>
            <person name="Sun H."/>
            <person name="Zhang C."/>
            <person name="Fan H."/>
            <person name="Li D."/>
            <person name="Dong L."/>
            <person name="Tao Y."/>
            <person name="Gao C."/>
            <person name="Wu H."/>
            <person name="Li Y."/>
            <person name="Cui Y."/>
            <person name="Guo X."/>
            <person name="Zheng S."/>
            <person name="Wang B."/>
            <person name="Yu K."/>
            <person name="Liang Q."/>
            <person name="Yang W."/>
            <person name="Lou X."/>
            <person name="Chen J."/>
            <person name="Feng M."/>
            <person name="Jian J."/>
            <person name="Zhang X."/>
            <person name="Luo G."/>
            <person name="Jiang Y."/>
            <person name="Liu J."/>
            <person name="Wang Z."/>
            <person name="Sha Y."/>
            <person name="Zhang B."/>
            <person name="Wu H."/>
            <person name="Tang D."/>
            <person name="Shen Q."/>
            <person name="Xue P."/>
            <person name="Zou S."/>
            <person name="Wang X."/>
            <person name="Liu X."/>
            <person name="Wang F."/>
            <person name="Yang Y."/>
            <person name="An X."/>
            <person name="Dong Z."/>
            <person name="Zhang K."/>
            <person name="Zhang X."/>
            <person name="Luo M.C."/>
            <person name="Dvorak J."/>
            <person name="Tong Y."/>
            <person name="Wang J."/>
            <person name="Yang H."/>
            <person name="Li Z."/>
            <person name="Wang D."/>
            <person name="Zhang A."/>
            <person name="Wang J."/>
        </authorList>
    </citation>
    <scope>NUCLEOTIDE SEQUENCE</scope>
    <source>
        <strain evidence="3">cv. G1812</strain>
    </source>
</reference>
<dbReference type="InterPro" id="IPR029063">
    <property type="entry name" value="SAM-dependent_MTases_sf"/>
</dbReference>
<feature type="region of interest" description="Disordered" evidence="1">
    <location>
        <begin position="271"/>
        <end position="302"/>
    </location>
</feature>
<protein>
    <recommendedName>
        <fullName evidence="4">Histidine protein methyltransferase 1-like protein</fullName>
    </recommendedName>
</protein>
<evidence type="ECO:0000256" key="1">
    <source>
        <dbReference type="SAM" id="MobiDB-lite"/>
    </source>
</evidence>
<dbReference type="Gene3D" id="3.40.50.150">
    <property type="entry name" value="Vaccinia Virus protein VP39"/>
    <property type="match status" value="1"/>
</dbReference>
<dbReference type="SUPFAM" id="SSF53335">
    <property type="entry name" value="S-adenosyl-L-methionine-dependent methyltransferases"/>
    <property type="match status" value="1"/>
</dbReference>
<name>A0A8R7PGU8_TRIUA</name>
<accession>A0A8R7PGU8</accession>
<dbReference type="EnsemblPlants" id="TuG1812G0200003958.01.T03">
    <property type="protein sequence ID" value="TuG1812G0200003958.01.T03"/>
    <property type="gene ID" value="TuG1812G0200003958.01"/>
</dbReference>
<proteinExistence type="predicted"/>
<dbReference type="PANTHER" id="PTHR14614:SF43">
    <property type="entry name" value="OS04G0492400 PROTEIN"/>
    <property type="match status" value="1"/>
</dbReference>
<dbReference type="Proteomes" id="UP000015106">
    <property type="component" value="Chromosome 2"/>
</dbReference>
<evidence type="ECO:0000313" key="3">
    <source>
        <dbReference type="Proteomes" id="UP000015106"/>
    </source>
</evidence>
<reference evidence="2" key="3">
    <citation type="submission" date="2022-06" db="UniProtKB">
        <authorList>
            <consortium name="EnsemblPlants"/>
        </authorList>
    </citation>
    <scope>IDENTIFICATION</scope>
</reference>
<dbReference type="Pfam" id="PF10294">
    <property type="entry name" value="Methyltransf_16"/>
    <property type="match status" value="1"/>
</dbReference>
<dbReference type="Gramene" id="TuG1812G0200003958.01.T03">
    <property type="protein sequence ID" value="TuG1812G0200003958.01.T03"/>
    <property type="gene ID" value="TuG1812G0200003958.01"/>
</dbReference>
<evidence type="ECO:0008006" key="4">
    <source>
        <dbReference type="Google" id="ProtNLM"/>
    </source>
</evidence>
<dbReference type="InterPro" id="IPR019410">
    <property type="entry name" value="Methyltransf_16"/>
</dbReference>
<dbReference type="AlphaFoldDB" id="A0A8R7PGU8"/>
<organism evidence="2 3">
    <name type="scientific">Triticum urartu</name>
    <name type="common">Red wild einkorn</name>
    <name type="synonym">Crithodium urartu</name>
    <dbReference type="NCBI Taxonomy" id="4572"/>
    <lineage>
        <taxon>Eukaryota</taxon>
        <taxon>Viridiplantae</taxon>
        <taxon>Streptophyta</taxon>
        <taxon>Embryophyta</taxon>
        <taxon>Tracheophyta</taxon>
        <taxon>Spermatophyta</taxon>
        <taxon>Magnoliopsida</taxon>
        <taxon>Liliopsida</taxon>
        <taxon>Poales</taxon>
        <taxon>Poaceae</taxon>
        <taxon>BOP clade</taxon>
        <taxon>Pooideae</taxon>
        <taxon>Triticodae</taxon>
        <taxon>Triticeae</taxon>
        <taxon>Triticinae</taxon>
        <taxon>Triticum</taxon>
    </lineage>
</organism>
<dbReference type="PANTHER" id="PTHR14614">
    <property type="entry name" value="HEPATOCELLULAR CARCINOMA-ASSOCIATED ANTIGEN"/>
    <property type="match status" value="1"/>
</dbReference>
<sequence length="387" mass="42403">MKAPSLLVQCFPGLLPSKATSCVPIISERDLHLPSPAVELIPSKSAHPYKYAGEKVDVQGLDVFKVNSSCKFPNIPAGTKFCVVPLVIARTFKLLILNFNAWLLLLVQGKVSVADMIAFSPSEVASSKHDGSLKYWESSITIVNIIKNEIRDGQLSFRGKRVLELGCGSGLAGIFACLKGASIVHFQDTNAETIRCRTMPNVLANLEQARDRQNRPSESPVTPSRQLLAPVVHFYAGEWDELPTILSVVHPPAQPTNLSFSEDDFMDGCSSHDGSSIVGQDPRRSRKLSGSRAWERASETDPADGGYDVILISEIPNAVNSLRKLYALITKCLRPPYGVLYVASKKNMVGSSGGARQLKSLMEEEGVLGGHFLTEISDREIWKFFFK</sequence>
<keyword evidence="3" id="KW-1185">Reference proteome</keyword>